<sequence length="846" mass="91844">MRPSHKTKRPLVARIHGSEAAAAVSAGRRRAGLVGCARLARAGAVTSRRRPPVRGTRAPRPPGAERRPSPSDPSPRRRPDMKLLIACVLVAAAAAASVEEPELPHHAALDSEGRVLLWWRPTADGLLFRLRVAAAGYVALGVSPSGGMAGADIVAAAPAADGSLAVWDLHATGETQPRLDASQDVRLLSGVANGTHTELLFERRDSCDPDDVPLAADRAVTLIWAFSEQPVAPGAADSGPAGWLTYHGTRRGSRLINLHRPGGVRFAPDTPYLDIVAPQVRLPDDERTMYFCRITKLPEFPRKVHFIGFEGLIQPGSEPFVHHIIVYECTVPEWRRAAFEAYVSARQAARCYSPNMPADWGRCGHILAVWAVGGSGERLPPDVGIPLREEYGGATYVMAEIHYDNPAVRPGVVDSSGVRLYYTEHLRPSEAGLLNVGHDIAVTQMVPPGQTDYVVNGLCHSSCTRQWLPAGGVRVYSVLLHSHLAGAQMRLRHVAANGTELAPIAEETAYAFNYQQTRSLQQPVLVRPGDQLLVECVYDTQHRRNVTFGGLSAENEMCLAFVSYYPRVPLTICWSSPDMGHTMEQLGIQAANAYGMELPVRRAGDMIQQVINNLESFARAEWDREGAPADAEPDPAGAQDATARHLYEVALQEQRIMSDLRADNVTALEALGVHGLPEALQDPFLILKDILVIDPVNFRMSTLFQYVVEYPWDAEGVARLQRAATEFYRPKCVSRDGQIRNTERQRLEHVAWRTPPAPDRCGQTAQDGQGAQDSQGAQDGQGGDTAVEPAGPADPPSEQVTRGPVARGSVQEPDDHSGVSRAAAPLTWWLCALVCAAALRADPAPL</sequence>
<dbReference type="InterPro" id="IPR005018">
    <property type="entry name" value="DOMON_domain"/>
</dbReference>
<keyword evidence="3" id="KW-0479">Metal-binding</keyword>
<dbReference type="Pfam" id="PF03712">
    <property type="entry name" value="Cu2_monoox_C"/>
    <property type="match status" value="1"/>
</dbReference>
<feature type="domain" description="DOMON" evidence="10">
    <location>
        <begin position="113"/>
        <end position="227"/>
    </location>
</feature>
<evidence type="ECO:0000256" key="4">
    <source>
        <dbReference type="ARBA" id="ARBA00023002"/>
    </source>
</evidence>
<dbReference type="Gene3D" id="2.60.40.1210">
    <property type="entry name" value="Cellobiose dehydrogenase, cytochrome domain"/>
    <property type="match status" value="1"/>
</dbReference>
<evidence type="ECO:0000256" key="1">
    <source>
        <dbReference type="ARBA" id="ARBA00001973"/>
    </source>
</evidence>
<dbReference type="InterPro" id="IPR014784">
    <property type="entry name" value="Cu2_ascorb_mOase-like_C"/>
</dbReference>
<evidence type="ECO:0000256" key="8">
    <source>
        <dbReference type="ARBA" id="ARBA00023180"/>
    </source>
</evidence>
<dbReference type="GO" id="GO:0005615">
    <property type="term" value="C:extracellular space"/>
    <property type="evidence" value="ECO:0007669"/>
    <property type="project" value="TreeGrafter"/>
</dbReference>
<dbReference type="GO" id="GO:0004500">
    <property type="term" value="F:dopamine beta-monooxygenase activity"/>
    <property type="evidence" value="ECO:0007669"/>
    <property type="project" value="InterPro"/>
</dbReference>
<evidence type="ECO:0000313" key="12">
    <source>
        <dbReference type="Proteomes" id="UP000440578"/>
    </source>
</evidence>
<dbReference type="OrthoDB" id="10003276at2759"/>
<evidence type="ECO:0000313" key="11">
    <source>
        <dbReference type="EMBL" id="KAF0305658.1"/>
    </source>
</evidence>
<dbReference type="Pfam" id="PF01082">
    <property type="entry name" value="Cu2_monooxygen"/>
    <property type="match status" value="1"/>
</dbReference>
<dbReference type="Gene3D" id="2.60.120.310">
    <property type="entry name" value="Copper type II, ascorbate-dependent monooxygenase, N-terminal domain"/>
    <property type="match status" value="1"/>
</dbReference>
<feature type="region of interest" description="Disordered" evidence="9">
    <location>
        <begin position="42"/>
        <end position="78"/>
    </location>
</feature>
<protein>
    <submittedName>
        <fullName evidence="11">DBH-like monooxygenase protein 1</fullName>
    </submittedName>
</protein>
<feature type="compositionally biased region" description="Low complexity" evidence="9">
    <location>
        <begin position="762"/>
        <end position="778"/>
    </location>
</feature>
<dbReference type="Pfam" id="PF03351">
    <property type="entry name" value="DOMON"/>
    <property type="match status" value="1"/>
</dbReference>
<dbReference type="Proteomes" id="UP000440578">
    <property type="component" value="Unassembled WGS sequence"/>
</dbReference>
<dbReference type="PRINTS" id="PR00767">
    <property type="entry name" value="DBMONOXGNASE"/>
</dbReference>
<accession>A0A6A4WTU2</accession>
<keyword evidence="5" id="KW-0186">Copper</keyword>
<dbReference type="GO" id="GO:0006589">
    <property type="term" value="P:octopamine biosynthetic process"/>
    <property type="evidence" value="ECO:0007669"/>
    <property type="project" value="TreeGrafter"/>
</dbReference>
<reference evidence="11 12" key="1">
    <citation type="submission" date="2019-07" db="EMBL/GenBank/DDBJ databases">
        <title>Draft genome assembly of a fouling barnacle, Amphibalanus amphitrite (Darwin, 1854): The first reference genome for Thecostraca.</title>
        <authorList>
            <person name="Kim W."/>
        </authorList>
    </citation>
    <scope>NUCLEOTIDE SEQUENCE [LARGE SCALE GENOMIC DNA]</scope>
    <source>
        <strain evidence="11">SNU_AA5</strain>
        <tissue evidence="11">Soma without cirri and trophi</tissue>
    </source>
</reference>
<dbReference type="Gene3D" id="2.60.120.230">
    <property type="match status" value="1"/>
</dbReference>
<dbReference type="InterPro" id="IPR000323">
    <property type="entry name" value="Cu2_ascorb_mOase_N"/>
</dbReference>
<dbReference type="GO" id="GO:0042420">
    <property type="term" value="P:dopamine catabolic process"/>
    <property type="evidence" value="ECO:0007669"/>
    <property type="project" value="TreeGrafter"/>
</dbReference>
<dbReference type="CDD" id="cd09631">
    <property type="entry name" value="DOMON_DOH"/>
    <property type="match status" value="1"/>
</dbReference>
<dbReference type="SMART" id="SM00664">
    <property type="entry name" value="DoH"/>
    <property type="match status" value="1"/>
</dbReference>
<evidence type="ECO:0000256" key="3">
    <source>
        <dbReference type="ARBA" id="ARBA00022723"/>
    </source>
</evidence>
<dbReference type="InterPro" id="IPR045266">
    <property type="entry name" value="DOH_DOMON"/>
</dbReference>
<dbReference type="GO" id="GO:0005507">
    <property type="term" value="F:copper ion binding"/>
    <property type="evidence" value="ECO:0007669"/>
    <property type="project" value="InterPro"/>
</dbReference>
<feature type="compositionally biased region" description="Basic and acidic residues" evidence="9">
    <location>
        <begin position="63"/>
        <end position="78"/>
    </location>
</feature>
<evidence type="ECO:0000256" key="7">
    <source>
        <dbReference type="ARBA" id="ARBA00023157"/>
    </source>
</evidence>
<gene>
    <name evidence="11" type="primary">moxd1_3</name>
    <name evidence="11" type="ORF">FJT64_002559</name>
</gene>
<evidence type="ECO:0000259" key="10">
    <source>
        <dbReference type="PROSITE" id="PS50836"/>
    </source>
</evidence>
<evidence type="ECO:0000256" key="5">
    <source>
        <dbReference type="ARBA" id="ARBA00023008"/>
    </source>
</evidence>
<keyword evidence="7" id="KW-1015">Disulfide bond</keyword>
<organism evidence="11 12">
    <name type="scientific">Amphibalanus amphitrite</name>
    <name type="common">Striped barnacle</name>
    <name type="synonym">Balanus amphitrite</name>
    <dbReference type="NCBI Taxonomy" id="1232801"/>
    <lineage>
        <taxon>Eukaryota</taxon>
        <taxon>Metazoa</taxon>
        <taxon>Ecdysozoa</taxon>
        <taxon>Arthropoda</taxon>
        <taxon>Crustacea</taxon>
        <taxon>Multicrustacea</taxon>
        <taxon>Cirripedia</taxon>
        <taxon>Thoracica</taxon>
        <taxon>Thoracicalcarea</taxon>
        <taxon>Balanomorpha</taxon>
        <taxon>Balanoidea</taxon>
        <taxon>Balanidae</taxon>
        <taxon>Amphibalaninae</taxon>
        <taxon>Amphibalanus</taxon>
    </lineage>
</organism>
<dbReference type="SUPFAM" id="SSF49742">
    <property type="entry name" value="PHM/PNGase F"/>
    <property type="match status" value="2"/>
</dbReference>
<dbReference type="InterPro" id="IPR028460">
    <property type="entry name" value="Tbh/DBH"/>
</dbReference>
<comment type="cofactor">
    <cofactor evidence="1">
        <name>Cu(2+)</name>
        <dbReference type="ChEBI" id="CHEBI:29036"/>
    </cofactor>
</comment>
<dbReference type="PANTHER" id="PTHR10157:SF23">
    <property type="entry name" value="MOXD1 HOMOLOG 1"/>
    <property type="match status" value="1"/>
</dbReference>
<keyword evidence="12" id="KW-1185">Reference proteome</keyword>
<name>A0A6A4WTU2_AMPAM</name>
<keyword evidence="6 11" id="KW-0503">Monooxygenase</keyword>
<keyword evidence="4" id="KW-0560">Oxidoreductase</keyword>
<evidence type="ECO:0000256" key="9">
    <source>
        <dbReference type="SAM" id="MobiDB-lite"/>
    </source>
</evidence>
<dbReference type="EMBL" id="VIIS01000736">
    <property type="protein sequence ID" value="KAF0305658.1"/>
    <property type="molecule type" value="Genomic_DNA"/>
</dbReference>
<dbReference type="InterPro" id="IPR036939">
    <property type="entry name" value="Cu2_ascorb_mOase_N_sf"/>
</dbReference>
<dbReference type="GO" id="GO:0042421">
    <property type="term" value="P:norepinephrine biosynthetic process"/>
    <property type="evidence" value="ECO:0007669"/>
    <property type="project" value="TreeGrafter"/>
</dbReference>
<dbReference type="FunFam" id="2.60.120.230:FF:000001">
    <property type="entry name" value="Monooxygenase, DBH-like 1"/>
    <property type="match status" value="1"/>
</dbReference>
<dbReference type="InterPro" id="IPR008977">
    <property type="entry name" value="PHM/PNGase_F_dom_sf"/>
</dbReference>
<comment type="caution">
    <text evidence="11">The sequence shown here is derived from an EMBL/GenBank/DDBJ whole genome shotgun (WGS) entry which is preliminary data.</text>
</comment>
<comment type="similarity">
    <text evidence="2">Belongs to the copper type II ascorbate-dependent monooxygenase family.</text>
</comment>
<dbReference type="PROSITE" id="PS50836">
    <property type="entry name" value="DOMON"/>
    <property type="match status" value="1"/>
</dbReference>
<feature type="region of interest" description="Disordered" evidence="9">
    <location>
        <begin position="744"/>
        <end position="818"/>
    </location>
</feature>
<dbReference type="InterPro" id="IPR000945">
    <property type="entry name" value="DBH-like"/>
</dbReference>
<evidence type="ECO:0000256" key="2">
    <source>
        <dbReference type="ARBA" id="ARBA00010676"/>
    </source>
</evidence>
<proteinExistence type="inferred from homology"/>
<dbReference type="GO" id="GO:0030667">
    <property type="term" value="C:secretory granule membrane"/>
    <property type="evidence" value="ECO:0007669"/>
    <property type="project" value="TreeGrafter"/>
</dbReference>
<dbReference type="InterPro" id="IPR024548">
    <property type="entry name" value="Cu2_monoox_C"/>
</dbReference>
<dbReference type="AlphaFoldDB" id="A0A6A4WTU2"/>
<dbReference type="FunFam" id="2.60.120.310:FF:000004">
    <property type="entry name" value="DBH-like monooxygenase protein 1"/>
    <property type="match status" value="1"/>
</dbReference>
<dbReference type="PANTHER" id="PTHR10157">
    <property type="entry name" value="DOPAMINE BETA HYDROXYLASE RELATED"/>
    <property type="match status" value="1"/>
</dbReference>
<keyword evidence="8" id="KW-0325">Glycoprotein</keyword>
<evidence type="ECO:0000256" key="6">
    <source>
        <dbReference type="ARBA" id="ARBA00023033"/>
    </source>
</evidence>